<comment type="caution">
    <text evidence="1">The sequence shown here is derived from an EMBL/GenBank/DDBJ whole genome shotgun (WGS) entry which is preliminary data.</text>
</comment>
<name>A0A0V0Y5R6_TRIPS</name>
<organism evidence="1 2">
    <name type="scientific">Trichinella pseudospiralis</name>
    <name type="common">Parasitic roundworm</name>
    <dbReference type="NCBI Taxonomy" id="6337"/>
    <lineage>
        <taxon>Eukaryota</taxon>
        <taxon>Metazoa</taxon>
        <taxon>Ecdysozoa</taxon>
        <taxon>Nematoda</taxon>
        <taxon>Enoplea</taxon>
        <taxon>Dorylaimia</taxon>
        <taxon>Trichinellida</taxon>
        <taxon>Trichinellidae</taxon>
        <taxon>Trichinella</taxon>
    </lineage>
</organism>
<gene>
    <name evidence="1" type="ORF">T4E_6304</name>
</gene>
<dbReference type="EMBL" id="JYDU01000063">
    <property type="protein sequence ID" value="KRX95017.1"/>
    <property type="molecule type" value="Genomic_DNA"/>
</dbReference>
<sequence>LLYQARQPSRWAVSLDRLPAEEMNTNIQQREKIVVSIFLLLHIHRLSLSRPTFLTYYFARLFPSLAPLSSPYKQEKKKHRLPGV</sequence>
<dbReference type="AlphaFoldDB" id="A0A0V0Y5R6"/>
<dbReference type="Proteomes" id="UP000054815">
    <property type="component" value="Unassembled WGS sequence"/>
</dbReference>
<proteinExistence type="predicted"/>
<feature type="non-terminal residue" evidence="1">
    <location>
        <position position="1"/>
    </location>
</feature>
<reference evidence="1 2" key="1">
    <citation type="submission" date="2015-01" db="EMBL/GenBank/DDBJ databases">
        <title>Evolution of Trichinella species and genotypes.</title>
        <authorList>
            <person name="Korhonen P.K."/>
            <person name="Edoardo P."/>
            <person name="Giuseppe L.R."/>
            <person name="Gasser R.B."/>
        </authorList>
    </citation>
    <scope>NUCLEOTIDE SEQUENCE [LARGE SCALE GENOMIC DNA]</scope>
    <source>
        <strain evidence="1">ISS141</strain>
    </source>
</reference>
<accession>A0A0V0Y5R6</accession>
<evidence type="ECO:0000313" key="1">
    <source>
        <dbReference type="EMBL" id="KRX95017.1"/>
    </source>
</evidence>
<protein>
    <submittedName>
        <fullName evidence="1">Uncharacterized protein</fullName>
    </submittedName>
</protein>
<evidence type="ECO:0000313" key="2">
    <source>
        <dbReference type="Proteomes" id="UP000054815"/>
    </source>
</evidence>